<evidence type="ECO:0000256" key="4">
    <source>
        <dbReference type="ARBA" id="ARBA00022798"/>
    </source>
</evidence>
<dbReference type="CDD" id="cd08560">
    <property type="entry name" value="GDPD_EcGlpQ_like_1"/>
    <property type="match status" value="1"/>
</dbReference>
<dbReference type="Pfam" id="PF03009">
    <property type="entry name" value="GDPD"/>
    <property type="match status" value="1"/>
</dbReference>
<dbReference type="EC" id="3.1.4.46" evidence="2"/>
<dbReference type="RefSeq" id="WP_215623867.1">
    <property type="nucleotide sequence ID" value="NZ_CP076134.1"/>
</dbReference>
<feature type="signal peptide" evidence="7">
    <location>
        <begin position="1"/>
        <end position="24"/>
    </location>
</feature>
<feature type="chain" id="PRO_5037915144" description="glycerophosphodiester phosphodiesterase" evidence="7">
    <location>
        <begin position="25"/>
        <end position="413"/>
    </location>
</feature>
<dbReference type="PANTHER" id="PTHR43620">
    <property type="entry name" value="GLYCEROPHOSPHORYL DIESTER PHOSPHODIESTERASE"/>
    <property type="match status" value="1"/>
</dbReference>
<dbReference type="Proteomes" id="UP000680839">
    <property type="component" value="Chromosome"/>
</dbReference>
<dbReference type="SUPFAM" id="SSF51695">
    <property type="entry name" value="PLC-like phosphodiesterases"/>
    <property type="match status" value="1"/>
</dbReference>
<dbReference type="PANTHER" id="PTHR43620:SF7">
    <property type="entry name" value="GLYCEROPHOSPHODIESTER PHOSPHODIESTERASE GDPD5-RELATED"/>
    <property type="match status" value="1"/>
</dbReference>
<dbReference type="EMBL" id="CP076134">
    <property type="protein sequence ID" value="QWG15342.1"/>
    <property type="molecule type" value="Genomic_DNA"/>
</dbReference>
<accession>A0A975RP26</accession>
<evidence type="ECO:0000256" key="2">
    <source>
        <dbReference type="ARBA" id="ARBA00012247"/>
    </source>
</evidence>
<reference evidence="9" key="1">
    <citation type="submission" date="2021-06" db="EMBL/GenBank/DDBJ databases">
        <title>Bradyrhizobium sp. S2-20-1 Genome sequencing.</title>
        <authorList>
            <person name="Jin L."/>
        </authorList>
    </citation>
    <scope>NUCLEOTIDE SEQUENCE</scope>
    <source>
        <strain evidence="9">S2-20-1</strain>
    </source>
</reference>
<protein>
    <recommendedName>
        <fullName evidence="2">glycerophosphodiester phosphodiesterase</fullName>
        <ecNumber evidence="2">3.1.4.46</ecNumber>
    </recommendedName>
</protein>
<keyword evidence="4" id="KW-0319">Glycerol metabolism</keyword>
<evidence type="ECO:0000256" key="7">
    <source>
        <dbReference type="SAM" id="SignalP"/>
    </source>
</evidence>
<evidence type="ECO:0000256" key="1">
    <source>
        <dbReference type="ARBA" id="ARBA00007277"/>
    </source>
</evidence>
<evidence type="ECO:0000259" key="8">
    <source>
        <dbReference type="PROSITE" id="PS51704"/>
    </source>
</evidence>
<sequence length="413" mass="44690">MPTRHRFTLLSALLGVALLSPAAAQVALPEAQIGPRPFYLVDKMKDGALKQKLSQCTGPFRRSDFSIGHRGAALQFPEHSRESYTAAARMGAGVIECDVTFTKDRQLVCRHSQCDLATTTNILSVPELAAKCSQPFVPADPATGRKAAAKCCTSDITLAEFRQLTAKMDGSNPNATTAADFQNGTPRWRTDLYANSGTLMTHDESIALIRSFGAKFTPELKAPEVPMPFDGDYTQEKYAAQMLDAYKAAGIPASDVFAQSFGLADILFWVKTAPEFAAQAVYLEDRYEKQGLDAGKPETWKPSMAELKASGVKILGPPIALMLALNDKGEIVPSEYARAAKTAGLDLIGWSLERDGPLGKGGGFYHRSIKRAIDRDGDTLTVLDALAQQVGVRAMFSDWPATTTFYASCMGMK</sequence>
<evidence type="ECO:0000256" key="5">
    <source>
        <dbReference type="ARBA" id="ARBA00022801"/>
    </source>
</evidence>
<dbReference type="InterPro" id="IPR030395">
    <property type="entry name" value="GP_PDE_dom"/>
</dbReference>
<dbReference type="InterPro" id="IPR017946">
    <property type="entry name" value="PLC-like_Pdiesterase_TIM-brl"/>
</dbReference>
<comment type="similarity">
    <text evidence="1">Belongs to the glycerophosphoryl diester phosphodiesterase family.</text>
</comment>
<dbReference type="GO" id="GO:0006071">
    <property type="term" value="P:glycerol metabolic process"/>
    <property type="evidence" value="ECO:0007669"/>
    <property type="project" value="UniProtKB-KW"/>
</dbReference>
<gene>
    <name evidence="9" type="ORF">KMZ29_12160</name>
</gene>
<dbReference type="GO" id="GO:0006629">
    <property type="term" value="P:lipid metabolic process"/>
    <property type="evidence" value="ECO:0007669"/>
    <property type="project" value="InterPro"/>
</dbReference>
<keyword evidence="5" id="KW-0378">Hydrolase</keyword>
<dbReference type="Gene3D" id="3.20.20.190">
    <property type="entry name" value="Phosphatidylinositol (PI) phosphodiesterase"/>
    <property type="match status" value="1"/>
</dbReference>
<evidence type="ECO:0000313" key="10">
    <source>
        <dbReference type="Proteomes" id="UP000680839"/>
    </source>
</evidence>
<dbReference type="PROSITE" id="PS51704">
    <property type="entry name" value="GP_PDE"/>
    <property type="match status" value="1"/>
</dbReference>
<keyword evidence="3 7" id="KW-0732">Signal</keyword>
<comment type="catalytic activity">
    <reaction evidence="6">
        <text>a sn-glycero-3-phosphodiester + H2O = an alcohol + sn-glycerol 3-phosphate + H(+)</text>
        <dbReference type="Rhea" id="RHEA:12969"/>
        <dbReference type="ChEBI" id="CHEBI:15377"/>
        <dbReference type="ChEBI" id="CHEBI:15378"/>
        <dbReference type="ChEBI" id="CHEBI:30879"/>
        <dbReference type="ChEBI" id="CHEBI:57597"/>
        <dbReference type="ChEBI" id="CHEBI:83408"/>
        <dbReference type="EC" id="3.1.4.46"/>
    </reaction>
</comment>
<name>A0A975RP26_9BRAD</name>
<evidence type="ECO:0000313" key="9">
    <source>
        <dbReference type="EMBL" id="QWG15342.1"/>
    </source>
</evidence>
<dbReference type="GO" id="GO:0008889">
    <property type="term" value="F:glycerophosphodiester phosphodiesterase activity"/>
    <property type="evidence" value="ECO:0007669"/>
    <property type="project" value="UniProtKB-EC"/>
</dbReference>
<evidence type="ECO:0000256" key="6">
    <source>
        <dbReference type="ARBA" id="ARBA00047512"/>
    </source>
</evidence>
<proteinExistence type="inferred from homology"/>
<organism evidence="9 10">
    <name type="scientific">Bradyrhizobium sediminis</name>
    <dbReference type="NCBI Taxonomy" id="2840469"/>
    <lineage>
        <taxon>Bacteria</taxon>
        <taxon>Pseudomonadati</taxon>
        <taxon>Pseudomonadota</taxon>
        <taxon>Alphaproteobacteria</taxon>
        <taxon>Hyphomicrobiales</taxon>
        <taxon>Nitrobacteraceae</taxon>
        <taxon>Bradyrhizobium</taxon>
    </lineage>
</organism>
<evidence type="ECO:0000256" key="3">
    <source>
        <dbReference type="ARBA" id="ARBA00022729"/>
    </source>
</evidence>
<dbReference type="AlphaFoldDB" id="A0A975RP26"/>
<feature type="domain" description="GP-PDE" evidence="8">
    <location>
        <begin position="64"/>
        <end position="385"/>
    </location>
</feature>